<accession>A0AAW1P3K3</accession>
<dbReference type="SMART" id="SM00249">
    <property type="entry name" value="PHD"/>
    <property type="match status" value="1"/>
</dbReference>
<evidence type="ECO:0000313" key="8">
    <source>
        <dbReference type="Proteomes" id="UP001489004"/>
    </source>
</evidence>
<keyword evidence="2" id="KW-0863">Zinc-finger</keyword>
<evidence type="ECO:0000313" key="7">
    <source>
        <dbReference type="EMBL" id="KAK9804879.1"/>
    </source>
</evidence>
<feature type="coiled-coil region" evidence="4">
    <location>
        <begin position="312"/>
        <end position="339"/>
    </location>
</feature>
<dbReference type="CDD" id="cd15489">
    <property type="entry name" value="PHD_SF"/>
    <property type="match status" value="1"/>
</dbReference>
<feature type="compositionally biased region" description="Low complexity" evidence="5">
    <location>
        <begin position="550"/>
        <end position="566"/>
    </location>
</feature>
<evidence type="ECO:0000259" key="6">
    <source>
        <dbReference type="SMART" id="SM00249"/>
    </source>
</evidence>
<feature type="region of interest" description="Disordered" evidence="5">
    <location>
        <begin position="530"/>
        <end position="566"/>
    </location>
</feature>
<comment type="caution">
    <text evidence="7">The sequence shown here is derived from an EMBL/GenBank/DDBJ whole genome shotgun (WGS) entry which is preliminary data.</text>
</comment>
<keyword evidence="1" id="KW-0479">Metal-binding</keyword>
<evidence type="ECO:0000256" key="4">
    <source>
        <dbReference type="SAM" id="Coils"/>
    </source>
</evidence>
<dbReference type="InterPro" id="IPR011011">
    <property type="entry name" value="Znf_FYVE_PHD"/>
</dbReference>
<organism evidence="7 8">
    <name type="scientific">[Myrmecia] bisecta</name>
    <dbReference type="NCBI Taxonomy" id="41462"/>
    <lineage>
        <taxon>Eukaryota</taxon>
        <taxon>Viridiplantae</taxon>
        <taxon>Chlorophyta</taxon>
        <taxon>core chlorophytes</taxon>
        <taxon>Trebouxiophyceae</taxon>
        <taxon>Trebouxiales</taxon>
        <taxon>Trebouxiaceae</taxon>
        <taxon>Myrmecia</taxon>
    </lineage>
</organism>
<feature type="region of interest" description="Disordered" evidence="5">
    <location>
        <begin position="340"/>
        <end position="371"/>
    </location>
</feature>
<feature type="coiled-coil region" evidence="4">
    <location>
        <begin position="20"/>
        <end position="160"/>
    </location>
</feature>
<dbReference type="GO" id="GO:0008270">
    <property type="term" value="F:zinc ion binding"/>
    <property type="evidence" value="ECO:0007669"/>
    <property type="project" value="UniProtKB-KW"/>
</dbReference>
<gene>
    <name evidence="7" type="ORF">WJX72_009981</name>
</gene>
<feature type="region of interest" description="Disordered" evidence="5">
    <location>
        <begin position="432"/>
        <end position="477"/>
    </location>
</feature>
<feature type="compositionally biased region" description="Basic and acidic residues" evidence="5">
    <location>
        <begin position="341"/>
        <end position="350"/>
    </location>
</feature>
<evidence type="ECO:0000256" key="2">
    <source>
        <dbReference type="ARBA" id="ARBA00022771"/>
    </source>
</evidence>
<reference evidence="7 8" key="1">
    <citation type="journal article" date="2024" name="Nat. Commun.">
        <title>Phylogenomics reveals the evolutionary origins of lichenization in chlorophyte algae.</title>
        <authorList>
            <person name="Puginier C."/>
            <person name="Libourel C."/>
            <person name="Otte J."/>
            <person name="Skaloud P."/>
            <person name="Haon M."/>
            <person name="Grisel S."/>
            <person name="Petersen M."/>
            <person name="Berrin J.G."/>
            <person name="Delaux P.M."/>
            <person name="Dal Grande F."/>
            <person name="Keller J."/>
        </authorList>
    </citation>
    <scope>NUCLEOTIDE SEQUENCE [LARGE SCALE GENOMIC DNA]</scope>
    <source>
        <strain evidence="7 8">SAG 2043</strain>
    </source>
</reference>
<dbReference type="Proteomes" id="UP001489004">
    <property type="component" value="Unassembled WGS sequence"/>
</dbReference>
<dbReference type="InterPro" id="IPR001965">
    <property type="entry name" value="Znf_PHD"/>
</dbReference>
<dbReference type="InterPro" id="IPR013083">
    <property type="entry name" value="Znf_RING/FYVE/PHD"/>
</dbReference>
<feature type="compositionally biased region" description="Low complexity" evidence="5">
    <location>
        <begin position="351"/>
        <end position="360"/>
    </location>
</feature>
<dbReference type="InterPro" id="IPR019786">
    <property type="entry name" value="Zinc_finger_PHD-type_CS"/>
</dbReference>
<evidence type="ECO:0000256" key="3">
    <source>
        <dbReference type="ARBA" id="ARBA00022833"/>
    </source>
</evidence>
<name>A0AAW1P3K3_9CHLO</name>
<evidence type="ECO:0000256" key="1">
    <source>
        <dbReference type="ARBA" id="ARBA00022723"/>
    </source>
</evidence>
<keyword evidence="8" id="KW-1185">Reference proteome</keyword>
<feature type="domain" description="Zinc finger PHD-type" evidence="6">
    <location>
        <begin position="481"/>
        <end position="523"/>
    </location>
</feature>
<keyword evidence="3" id="KW-0862">Zinc</keyword>
<dbReference type="AlphaFoldDB" id="A0AAW1P3K3"/>
<sequence length="566" mass="60566">MLLAAGSGLSLAASRFACRFSALEDELASARKERDQAAEEAAVLRQDKQDCERALAQHKEATRALSHNLQGKLADLEAQVAARAQENAELQKKVDNSALEVTAVLEQRATSNHELRIEHQKLQHNFRAKSEECTKLAKRLATQEQLVAAVEAELRSAQEAWSEVKELAQKQSKDMSDHQQRVHAIIVSEEALIDKIAQQRRQARQQEAKLRECKAELAISMVQVADLTATLKIRDSQISGLQAANAEHVQQHSESAARLKQLLADLQTSHQMVETLRKTVRDQHAAMEALRVSNQALYEKINQAQPADPHELHKLAEANAALQAQVQHLTTRCSLLEEQTEAAKHHRDEAQQPGAVAAPPGQQPGAPPAQVSAVEAALGKRAVEAAPLSGSQHRSQLFGFAAATQPASATERAGGSAGRGLHDIFSTIPFGVALSDSDDDSPPQHQVTGPTGTKSVNQNGDQAQTPQRLPSTAVATPASSGCPCGEREFGLMLSCASCSARVHAHCVTAHAADAKSWICESCALLPAAQAAPPSVNPAGNGASKRKRQAGARGKAGKAPAAKRQAR</sequence>
<dbReference type="SUPFAM" id="SSF57903">
    <property type="entry name" value="FYVE/PHD zinc finger"/>
    <property type="match status" value="1"/>
</dbReference>
<dbReference type="PROSITE" id="PS01359">
    <property type="entry name" value="ZF_PHD_1"/>
    <property type="match status" value="1"/>
</dbReference>
<dbReference type="EMBL" id="JALJOR010000017">
    <property type="protein sequence ID" value="KAK9804879.1"/>
    <property type="molecule type" value="Genomic_DNA"/>
</dbReference>
<keyword evidence="4" id="KW-0175">Coiled coil</keyword>
<protein>
    <recommendedName>
        <fullName evidence="6">Zinc finger PHD-type domain-containing protein</fullName>
    </recommendedName>
</protein>
<dbReference type="Gene3D" id="3.30.40.10">
    <property type="entry name" value="Zinc/RING finger domain, C3HC4 (zinc finger)"/>
    <property type="match status" value="1"/>
</dbReference>
<feature type="coiled-coil region" evidence="4">
    <location>
        <begin position="186"/>
        <end position="216"/>
    </location>
</feature>
<evidence type="ECO:0000256" key="5">
    <source>
        <dbReference type="SAM" id="MobiDB-lite"/>
    </source>
</evidence>
<proteinExistence type="predicted"/>
<feature type="compositionally biased region" description="Polar residues" evidence="5">
    <location>
        <begin position="443"/>
        <end position="477"/>
    </location>
</feature>